<evidence type="ECO:0000313" key="2">
    <source>
        <dbReference type="Proteomes" id="UP001059546"/>
    </source>
</evidence>
<reference evidence="1" key="1">
    <citation type="submission" date="2021-05" db="EMBL/GenBank/DDBJ databases">
        <title>Encephalitozoon hellem ATCC 50604 Complete Genome.</title>
        <authorList>
            <person name="Mascarenhas dos Santos A.C."/>
            <person name="Julian A.T."/>
            <person name="Pombert J.-F."/>
        </authorList>
    </citation>
    <scope>NUCLEOTIDE SEQUENCE</scope>
    <source>
        <strain evidence="1">ATCC 50604</strain>
    </source>
</reference>
<proteinExistence type="predicted"/>
<protein>
    <submittedName>
        <fullName evidence="1">Uncharacterized protein</fullName>
    </submittedName>
</protein>
<dbReference type="EMBL" id="CP075151">
    <property type="protein sequence ID" value="UTX43137.1"/>
    <property type="molecule type" value="Genomic_DNA"/>
</dbReference>
<dbReference type="AlphaFoldDB" id="A0A9Q9C5Y2"/>
<name>A0A9Q9C5Y2_ENCHE</name>
<organism evidence="1 2">
    <name type="scientific">Encephalitozoon hellem</name>
    <name type="common">Microsporidian parasite</name>
    <dbReference type="NCBI Taxonomy" id="27973"/>
    <lineage>
        <taxon>Eukaryota</taxon>
        <taxon>Fungi</taxon>
        <taxon>Fungi incertae sedis</taxon>
        <taxon>Microsporidia</taxon>
        <taxon>Unikaryonidae</taxon>
        <taxon>Encephalitozoon</taxon>
    </lineage>
</organism>
<sequence>MDTVYFPEVRSEMYEIGKMNRQMADIIFQESKLGNVVSGGDKPVTGEVYFSAVNEIFKILLDDEKYLSATIRNFESKEHHIVQPQKEEGEVPGIEKKTLEVMKKILHSSRRLLFENPDGLFEVKEWNPDNASLSIENFMDSISKEVGRCILGEDPIPGFMILYKTGKYNDIVSLLEEIPHKPSILDLKITVPIYAQWDTLRNPIASISTYVLLSIFCTRLKVESYVLHLYSSIWSYS</sequence>
<evidence type="ECO:0000313" key="1">
    <source>
        <dbReference type="EMBL" id="UTX43137.1"/>
    </source>
</evidence>
<gene>
    <name evidence="1" type="ORF">GPU96_05g08760</name>
</gene>
<dbReference type="Proteomes" id="UP001059546">
    <property type="component" value="Chromosome V"/>
</dbReference>
<accession>A0A9Q9C5Y2</accession>